<dbReference type="EMBL" id="FOBB01000008">
    <property type="protein sequence ID" value="SEN08739.1"/>
    <property type="molecule type" value="Genomic_DNA"/>
</dbReference>
<dbReference type="OrthoDB" id="9895104at2"/>
<name>A0A1H8DNB1_9BACT</name>
<organism evidence="2 3">
    <name type="scientific">Chitinophaga rupis</name>
    <dbReference type="NCBI Taxonomy" id="573321"/>
    <lineage>
        <taxon>Bacteria</taxon>
        <taxon>Pseudomonadati</taxon>
        <taxon>Bacteroidota</taxon>
        <taxon>Chitinophagia</taxon>
        <taxon>Chitinophagales</taxon>
        <taxon>Chitinophagaceae</taxon>
        <taxon>Chitinophaga</taxon>
    </lineage>
</organism>
<dbReference type="STRING" id="573321.SAMN04488505_10852"/>
<evidence type="ECO:0000256" key="1">
    <source>
        <dbReference type="SAM" id="SignalP"/>
    </source>
</evidence>
<evidence type="ECO:0000313" key="3">
    <source>
        <dbReference type="Proteomes" id="UP000198984"/>
    </source>
</evidence>
<evidence type="ECO:0000313" key="2">
    <source>
        <dbReference type="EMBL" id="SEN08739.1"/>
    </source>
</evidence>
<feature type="signal peptide" evidence="1">
    <location>
        <begin position="1"/>
        <end position="25"/>
    </location>
</feature>
<sequence>MKKALVLSTLLCLVFCLCHVNVSHSASKPIAKGADKRCDYYDSRGDKYYCVETSAACNIAHAYVSEAGSTAAPTLVVLSLFSTSGSCKTYEGSLTLPSGNIMVIDVITCDCGNTLTTHVRFVRD</sequence>
<feature type="chain" id="PRO_5011640024" evidence="1">
    <location>
        <begin position="26"/>
        <end position="124"/>
    </location>
</feature>
<keyword evidence="3" id="KW-1185">Reference proteome</keyword>
<protein>
    <submittedName>
        <fullName evidence="2">Uncharacterized protein</fullName>
    </submittedName>
</protein>
<proteinExistence type="predicted"/>
<keyword evidence="1" id="KW-0732">Signal</keyword>
<dbReference type="RefSeq" id="WP_089918614.1">
    <property type="nucleotide sequence ID" value="NZ_FOBB01000008.1"/>
</dbReference>
<accession>A0A1H8DNB1</accession>
<dbReference type="Proteomes" id="UP000198984">
    <property type="component" value="Unassembled WGS sequence"/>
</dbReference>
<dbReference type="AlphaFoldDB" id="A0A1H8DNB1"/>
<gene>
    <name evidence="2" type="ORF">SAMN04488505_10852</name>
</gene>
<reference evidence="2 3" key="1">
    <citation type="submission" date="2016-10" db="EMBL/GenBank/DDBJ databases">
        <authorList>
            <person name="de Groot N.N."/>
        </authorList>
    </citation>
    <scope>NUCLEOTIDE SEQUENCE [LARGE SCALE GENOMIC DNA]</scope>
    <source>
        <strain evidence="2 3">DSM 21039</strain>
    </source>
</reference>